<evidence type="ECO:0000256" key="5">
    <source>
        <dbReference type="SAM" id="MobiDB-lite"/>
    </source>
</evidence>
<name>A0A814MX75_ADIRI</name>
<comment type="caution">
    <text evidence="6">The sequence shown here is derived from an EMBL/GenBank/DDBJ whole genome shotgun (WGS) entry which is preliminary data.</text>
</comment>
<gene>
    <name evidence="6" type="ORF">XAT740_LOCUS17475</name>
</gene>
<protein>
    <submittedName>
        <fullName evidence="6">Uncharacterized protein</fullName>
    </submittedName>
</protein>
<evidence type="ECO:0000256" key="2">
    <source>
        <dbReference type="ARBA" id="ARBA00022692"/>
    </source>
</evidence>
<organism evidence="6 7">
    <name type="scientific">Adineta ricciae</name>
    <name type="common">Rotifer</name>
    <dbReference type="NCBI Taxonomy" id="249248"/>
    <lineage>
        <taxon>Eukaryota</taxon>
        <taxon>Metazoa</taxon>
        <taxon>Spiralia</taxon>
        <taxon>Gnathifera</taxon>
        <taxon>Rotifera</taxon>
        <taxon>Eurotatoria</taxon>
        <taxon>Bdelloidea</taxon>
        <taxon>Adinetida</taxon>
        <taxon>Adinetidae</taxon>
        <taxon>Adineta</taxon>
    </lineage>
</organism>
<feature type="region of interest" description="Disordered" evidence="5">
    <location>
        <begin position="1"/>
        <end position="91"/>
    </location>
</feature>
<accession>A0A814MX75</accession>
<comment type="subcellular location">
    <subcellularLocation>
        <location evidence="1">Membrane</location>
    </subcellularLocation>
</comment>
<evidence type="ECO:0000313" key="6">
    <source>
        <dbReference type="EMBL" id="CAF1083998.1"/>
    </source>
</evidence>
<evidence type="ECO:0000256" key="4">
    <source>
        <dbReference type="ARBA" id="ARBA00023136"/>
    </source>
</evidence>
<feature type="compositionally biased region" description="Polar residues" evidence="5">
    <location>
        <begin position="20"/>
        <end position="34"/>
    </location>
</feature>
<dbReference type="Proteomes" id="UP000663828">
    <property type="component" value="Unassembled WGS sequence"/>
</dbReference>
<evidence type="ECO:0000256" key="1">
    <source>
        <dbReference type="ARBA" id="ARBA00004370"/>
    </source>
</evidence>
<reference evidence="6" key="1">
    <citation type="submission" date="2021-02" db="EMBL/GenBank/DDBJ databases">
        <authorList>
            <person name="Nowell W R."/>
        </authorList>
    </citation>
    <scope>NUCLEOTIDE SEQUENCE</scope>
</reference>
<keyword evidence="3" id="KW-1133">Transmembrane helix</keyword>
<feature type="compositionally biased region" description="Basic and acidic residues" evidence="5">
    <location>
        <begin position="1"/>
        <end position="10"/>
    </location>
</feature>
<dbReference type="GO" id="GO:0016020">
    <property type="term" value="C:membrane"/>
    <property type="evidence" value="ECO:0007669"/>
    <property type="project" value="UniProtKB-SubCell"/>
</dbReference>
<proteinExistence type="predicted"/>
<sequence>MLEKVQDDGKVRKKVPSGKKSPSNANLSSETSVVSADPESDERDGDESCEEQHQEENVDNLKETDEPNMTLNSGATKKGVSTKKQSEQNSAGNNSALIIGVLISLAVAIGLFCASESYSDSDSHKEDWRSNIDPNNRLLHEQKYTITASLKSIMDQTHREGVSTLLVLSPKEKSAARIAQCLLKFVNRKSRATTASTEIDLKSHRGGKLRLDQDLQLLFKSGSDIQAVLLRHIDDNSSSDAFERARLLFAYCDGENPVVPHRLIIMTATSETPHESELRERFKEYWPIEHDFVDALMSRISGHTLFVDEEQSSIC</sequence>
<dbReference type="Gene3D" id="3.40.50.12190">
    <property type="match status" value="1"/>
</dbReference>
<feature type="compositionally biased region" description="Acidic residues" evidence="5">
    <location>
        <begin position="38"/>
        <end position="49"/>
    </location>
</feature>
<dbReference type="EMBL" id="CAJNOR010001140">
    <property type="protein sequence ID" value="CAF1083998.1"/>
    <property type="molecule type" value="Genomic_DNA"/>
</dbReference>
<keyword evidence="7" id="KW-1185">Reference proteome</keyword>
<keyword evidence="2" id="KW-0812">Transmembrane</keyword>
<feature type="compositionally biased region" description="Basic and acidic residues" evidence="5">
    <location>
        <begin position="50"/>
        <end position="65"/>
    </location>
</feature>
<evidence type="ECO:0000313" key="7">
    <source>
        <dbReference type="Proteomes" id="UP000663828"/>
    </source>
</evidence>
<dbReference type="AlphaFoldDB" id="A0A814MX75"/>
<keyword evidence="4" id="KW-0472">Membrane</keyword>
<dbReference type="InterPro" id="IPR038599">
    <property type="entry name" value="LAP1C-like_C_sf"/>
</dbReference>
<evidence type="ECO:0000256" key="3">
    <source>
        <dbReference type="ARBA" id="ARBA00022989"/>
    </source>
</evidence>